<organism evidence="3 4">
    <name type="scientific">Dryococelus australis</name>
    <dbReference type="NCBI Taxonomy" id="614101"/>
    <lineage>
        <taxon>Eukaryota</taxon>
        <taxon>Metazoa</taxon>
        <taxon>Ecdysozoa</taxon>
        <taxon>Arthropoda</taxon>
        <taxon>Hexapoda</taxon>
        <taxon>Insecta</taxon>
        <taxon>Pterygota</taxon>
        <taxon>Neoptera</taxon>
        <taxon>Polyneoptera</taxon>
        <taxon>Phasmatodea</taxon>
        <taxon>Verophasmatodea</taxon>
        <taxon>Anareolatae</taxon>
        <taxon>Phasmatidae</taxon>
        <taxon>Eurycanthinae</taxon>
        <taxon>Dryococelus</taxon>
    </lineage>
</organism>
<evidence type="ECO:0000313" key="4">
    <source>
        <dbReference type="Proteomes" id="UP001159363"/>
    </source>
</evidence>
<accession>A0ABQ9H3K3</accession>
<evidence type="ECO:0000313" key="3">
    <source>
        <dbReference type="EMBL" id="KAJ8878876.1"/>
    </source>
</evidence>
<keyword evidence="4" id="KW-1185">Reference proteome</keyword>
<reference evidence="3 4" key="1">
    <citation type="submission" date="2023-02" db="EMBL/GenBank/DDBJ databases">
        <title>LHISI_Scaffold_Assembly.</title>
        <authorList>
            <person name="Stuart O.P."/>
            <person name="Cleave R."/>
            <person name="Magrath M.J.L."/>
            <person name="Mikheyev A.S."/>
        </authorList>
    </citation>
    <scope>NUCLEOTIDE SEQUENCE [LARGE SCALE GENOMIC DNA]</scope>
    <source>
        <strain evidence="3">Daus_M_001</strain>
        <tissue evidence="3">Leg muscle</tissue>
    </source>
</reference>
<dbReference type="EMBL" id="JARBHB010000007">
    <property type="protein sequence ID" value="KAJ8878876.1"/>
    <property type="molecule type" value="Genomic_DNA"/>
</dbReference>
<name>A0ABQ9H3K3_9NEOP</name>
<gene>
    <name evidence="3" type="ORF">PR048_019475</name>
</gene>
<keyword evidence="2" id="KW-0472">Membrane</keyword>
<feature type="region of interest" description="Disordered" evidence="1">
    <location>
        <begin position="85"/>
        <end position="111"/>
    </location>
</feature>
<feature type="compositionally biased region" description="Basic residues" evidence="1">
    <location>
        <begin position="1"/>
        <end position="11"/>
    </location>
</feature>
<feature type="region of interest" description="Disordered" evidence="1">
    <location>
        <begin position="247"/>
        <end position="273"/>
    </location>
</feature>
<evidence type="ECO:0000256" key="1">
    <source>
        <dbReference type="SAM" id="MobiDB-lite"/>
    </source>
</evidence>
<evidence type="ECO:0000256" key="2">
    <source>
        <dbReference type="SAM" id="Phobius"/>
    </source>
</evidence>
<dbReference type="Proteomes" id="UP001159363">
    <property type="component" value="Chromosome 6"/>
</dbReference>
<keyword evidence="2" id="KW-0812">Transmembrane</keyword>
<feature type="transmembrane region" description="Helical" evidence="2">
    <location>
        <begin position="169"/>
        <end position="188"/>
    </location>
</feature>
<keyword evidence="2" id="KW-1133">Transmembrane helix</keyword>
<sequence length="422" mass="46533">METADRKKRRGSSNLCPALPQTGMSTEEQERRVAGPSRPDRVFTGLATIPSCLLTPSSSRVSAPARPGRTTPHYTRAQVLVTSPGLQMHSPSGAAQPANKKRSTESGGLRIPCVPISRNPPQYYAHSVASACSSEGAISRVTTGTRFCCPHILLTETHVVVIRQAKEKWIYVNALMAYVLVSLGRRLFTKHFIVRSPIASVNICCVSNTCCCEEEGKVVGGKRDRRTSFRARGDIECYTEMEQRWNVSTGQNGSPPRKSAGDQQPPLRSPRPQIWVDPAGNRTRIAIVGRGKHKYIEQQLVDEVAYVCDTRRGYYLKQSACVCVCHVFEIPDGRVVVYRREGTEAMTVLKPLSGWIPLMWRSRRSGEPRVLITLVSPGEVATVMAVVTELSRLDHEGPHCIGVSEEIWAALNGEVLRADEGD</sequence>
<proteinExistence type="predicted"/>
<feature type="compositionally biased region" description="Basic and acidic residues" evidence="1">
    <location>
        <begin position="28"/>
        <end position="41"/>
    </location>
</feature>
<protein>
    <submittedName>
        <fullName evidence="3">Uncharacterized protein</fullName>
    </submittedName>
</protein>
<feature type="region of interest" description="Disordered" evidence="1">
    <location>
        <begin position="1"/>
        <end position="41"/>
    </location>
</feature>
<comment type="caution">
    <text evidence="3">The sequence shown here is derived from an EMBL/GenBank/DDBJ whole genome shotgun (WGS) entry which is preliminary data.</text>
</comment>